<evidence type="ECO:0000259" key="6">
    <source>
        <dbReference type="PROSITE" id="PS51387"/>
    </source>
</evidence>
<dbReference type="RefSeq" id="WP_337335657.1">
    <property type="nucleotide sequence ID" value="NZ_JBBDHC010000013.1"/>
</dbReference>
<evidence type="ECO:0000256" key="1">
    <source>
        <dbReference type="ARBA" id="ARBA00022630"/>
    </source>
</evidence>
<evidence type="ECO:0000256" key="2">
    <source>
        <dbReference type="ARBA" id="ARBA00022723"/>
    </source>
</evidence>
<dbReference type="EC" id="1.17.1.4" evidence="7"/>
<evidence type="ECO:0000313" key="8">
    <source>
        <dbReference type="Proteomes" id="UP001364472"/>
    </source>
</evidence>
<accession>A0AAW9R3H6</accession>
<organism evidence="7 8">
    <name type="scientific">Denitratimonas tolerans</name>
    <dbReference type="NCBI Taxonomy" id="1338420"/>
    <lineage>
        <taxon>Bacteria</taxon>
        <taxon>Pseudomonadati</taxon>
        <taxon>Pseudomonadota</taxon>
        <taxon>Gammaproteobacteria</taxon>
        <taxon>Lysobacterales</taxon>
        <taxon>Lysobacteraceae</taxon>
        <taxon>Denitratimonas</taxon>
    </lineage>
</organism>
<dbReference type="PANTHER" id="PTHR45444">
    <property type="entry name" value="XANTHINE DEHYDROGENASE"/>
    <property type="match status" value="1"/>
</dbReference>
<evidence type="ECO:0000256" key="3">
    <source>
        <dbReference type="ARBA" id="ARBA00022827"/>
    </source>
</evidence>
<dbReference type="GO" id="GO:0004854">
    <property type="term" value="F:xanthine dehydrogenase activity"/>
    <property type="evidence" value="ECO:0007669"/>
    <property type="project" value="UniProtKB-EC"/>
</dbReference>
<dbReference type="InterPro" id="IPR006058">
    <property type="entry name" value="2Fe2S_fd_BS"/>
</dbReference>
<dbReference type="AlphaFoldDB" id="A0AAW9R3H6"/>
<evidence type="ECO:0000256" key="5">
    <source>
        <dbReference type="ARBA" id="ARBA00023004"/>
    </source>
</evidence>
<dbReference type="SUPFAM" id="SSF47741">
    <property type="entry name" value="CO dehydrogenase ISP C-domain like"/>
    <property type="match status" value="1"/>
</dbReference>
<dbReference type="Gene3D" id="3.30.43.10">
    <property type="entry name" value="Uridine Diphospho-n-acetylenolpyruvylglucosamine Reductase, domain 2"/>
    <property type="match status" value="1"/>
</dbReference>
<dbReference type="GO" id="GO:0071949">
    <property type="term" value="F:FAD binding"/>
    <property type="evidence" value="ECO:0007669"/>
    <property type="project" value="InterPro"/>
</dbReference>
<sequence>MNPTTFSLNGRALDLADENPKQPLLRWLRERHLTGTKEGCGDGDCGACTVVLREPDGAGGSHFVAVNSCLLPMGALPGREVLTVEALAEGASLHPVQRAMVDHGGSQCGYCTPGFVMSLFAGYYEGELSDHATEGNLCRCTGYRSIRDATAALRMHPRDTDRFDALRAAPRAPQGAAALEGFHSPAALADALALKAAHPEAAFIAGGTDLGVNLSRGQAVAPAFIALDRVVELHAIDVDETRVRIGAGVPLTRIERELAGLFPALDELLPWFAARQVRNRATLGGNLGSASPIGDLAPVLLALDATLELAGPSGRRSVALADFFLDYRKTARAPEEIIVAVTLPRRDDIAQAGYKVAKRQTDDISIVAAAFALARDAQGVVTHARLAFGGVAATPKRALEVEAALLGKPLDAAAVETARTALTQAFTPLSDHRASAAYRRALCGNLFAKFAREKLGVEGAA</sequence>
<dbReference type="InterPro" id="IPR036010">
    <property type="entry name" value="2Fe-2S_ferredoxin-like_sf"/>
</dbReference>
<dbReference type="Pfam" id="PF03450">
    <property type="entry name" value="CO_deh_flav_C"/>
    <property type="match status" value="1"/>
</dbReference>
<dbReference type="InterPro" id="IPR005107">
    <property type="entry name" value="CO_DH_flav_C"/>
</dbReference>
<dbReference type="SUPFAM" id="SSF54292">
    <property type="entry name" value="2Fe-2S ferredoxin-like"/>
    <property type="match status" value="1"/>
</dbReference>
<dbReference type="Pfam" id="PF00111">
    <property type="entry name" value="Fer2"/>
    <property type="match status" value="1"/>
</dbReference>
<dbReference type="InterPro" id="IPR016169">
    <property type="entry name" value="FAD-bd_PCMH_sub2"/>
</dbReference>
<dbReference type="Proteomes" id="UP001364472">
    <property type="component" value="Unassembled WGS sequence"/>
</dbReference>
<gene>
    <name evidence="7" type="primary">xdhA</name>
    <name evidence="7" type="ORF">WB794_09670</name>
</gene>
<keyword evidence="2" id="KW-0479">Metal-binding</keyword>
<keyword evidence="4 7" id="KW-0560">Oxidoreductase</keyword>
<keyword evidence="5" id="KW-0408">Iron</keyword>
<keyword evidence="1" id="KW-0285">Flavoprotein</keyword>
<evidence type="ECO:0000313" key="7">
    <source>
        <dbReference type="EMBL" id="MEJ1249938.1"/>
    </source>
</evidence>
<dbReference type="InterPro" id="IPR012175">
    <property type="entry name" value="Xanth_DH_ssu_bac"/>
</dbReference>
<keyword evidence="3" id="KW-0274">FAD</keyword>
<feature type="domain" description="FAD-binding PCMH-type" evidence="6">
    <location>
        <begin position="171"/>
        <end position="348"/>
    </location>
</feature>
<dbReference type="PANTHER" id="PTHR45444:SF3">
    <property type="entry name" value="XANTHINE DEHYDROGENASE"/>
    <property type="match status" value="1"/>
</dbReference>
<dbReference type="GO" id="GO:0005506">
    <property type="term" value="F:iron ion binding"/>
    <property type="evidence" value="ECO:0007669"/>
    <property type="project" value="InterPro"/>
</dbReference>
<dbReference type="SUPFAM" id="SSF55447">
    <property type="entry name" value="CO dehydrogenase flavoprotein C-terminal domain-like"/>
    <property type="match status" value="1"/>
</dbReference>
<dbReference type="Gene3D" id="3.30.465.10">
    <property type="match status" value="1"/>
</dbReference>
<dbReference type="EMBL" id="JBBDHC010000013">
    <property type="protein sequence ID" value="MEJ1249938.1"/>
    <property type="molecule type" value="Genomic_DNA"/>
</dbReference>
<dbReference type="PROSITE" id="PS51387">
    <property type="entry name" value="FAD_PCMH"/>
    <property type="match status" value="1"/>
</dbReference>
<keyword evidence="8" id="KW-1185">Reference proteome</keyword>
<dbReference type="Gene3D" id="3.10.20.30">
    <property type="match status" value="1"/>
</dbReference>
<dbReference type="InterPro" id="IPR036884">
    <property type="entry name" value="2Fe-2S-bd_dom_sf"/>
</dbReference>
<dbReference type="SUPFAM" id="SSF56176">
    <property type="entry name" value="FAD-binding/transporter-associated domain-like"/>
    <property type="match status" value="1"/>
</dbReference>
<protein>
    <submittedName>
        <fullName evidence="7">Xanthine dehydrogenase small subunit</fullName>
        <ecNumber evidence="7">1.17.1.4</ecNumber>
    </submittedName>
</protein>
<dbReference type="Pfam" id="PF00941">
    <property type="entry name" value="FAD_binding_5"/>
    <property type="match status" value="1"/>
</dbReference>
<dbReference type="Gene3D" id="1.10.150.120">
    <property type="entry name" value="[2Fe-2S]-binding domain"/>
    <property type="match status" value="1"/>
</dbReference>
<dbReference type="SMART" id="SM01092">
    <property type="entry name" value="CO_deh_flav_C"/>
    <property type="match status" value="1"/>
</dbReference>
<dbReference type="InterPro" id="IPR001041">
    <property type="entry name" value="2Fe-2S_ferredoxin-type"/>
</dbReference>
<reference evidence="7 8" key="1">
    <citation type="journal article" date="2016" name="Antonie Van Leeuwenhoek">
        <title>Denitratimonas tolerans gen. nov., sp. nov., a denitrifying bacterium isolated from a bioreactor for tannery wastewater treatment.</title>
        <authorList>
            <person name="Han S.I."/>
            <person name="Kim J.O."/>
            <person name="Lee Y.R."/>
            <person name="Ekpeghere K.I."/>
            <person name="Koh S.C."/>
            <person name="Whang K.S."/>
        </authorList>
    </citation>
    <scope>NUCLEOTIDE SEQUENCE [LARGE SCALE GENOMIC DNA]</scope>
    <source>
        <strain evidence="7 8">KACC 17565</strain>
    </source>
</reference>
<dbReference type="InterPro" id="IPR016167">
    <property type="entry name" value="FAD-bd_PCMH_sub1"/>
</dbReference>
<name>A0AAW9R3H6_9GAMM</name>
<dbReference type="PIRSF" id="PIRSF036557">
    <property type="entry name" value="XdhA_RC"/>
    <property type="match status" value="1"/>
</dbReference>
<dbReference type="PROSITE" id="PS00197">
    <property type="entry name" value="2FE2S_FER_1"/>
    <property type="match status" value="1"/>
</dbReference>
<dbReference type="InterPro" id="IPR012675">
    <property type="entry name" value="Beta-grasp_dom_sf"/>
</dbReference>
<dbReference type="InterPro" id="IPR036318">
    <property type="entry name" value="FAD-bd_PCMH-like_sf"/>
</dbReference>
<dbReference type="InterPro" id="IPR002888">
    <property type="entry name" value="2Fe-2S-bd"/>
</dbReference>
<dbReference type="InterPro" id="IPR002346">
    <property type="entry name" value="Mopterin_DH_FAD-bd"/>
</dbReference>
<dbReference type="InterPro" id="IPR036683">
    <property type="entry name" value="CO_DH_flav_C_dom_sf"/>
</dbReference>
<proteinExistence type="predicted"/>
<comment type="caution">
    <text evidence="7">The sequence shown here is derived from an EMBL/GenBank/DDBJ whole genome shotgun (WGS) entry which is preliminary data.</text>
</comment>
<dbReference type="InterPro" id="IPR016208">
    <property type="entry name" value="Ald_Oxase/xanthine_DH-like"/>
</dbReference>
<dbReference type="NCBIfam" id="TIGR02963">
    <property type="entry name" value="xanthine_xdhA"/>
    <property type="match status" value="1"/>
</dbReference>
<dbReference type="GO" id="GO:0051537">
    <property type="term" value="F:2 iron, 2 sulfur cluster binding"/>
    <property type="evidence" value="ECO:0007669"/>
    <property type="project" value="InterPro"/>
</dbReference>
<evidence type="ECO:0000256" key="4">
    <source>
        <dbReference type="ARBA" id="ARBA00023002"/>
    </source>
</evidence>
<dbReference type="Pfam" id="PF01799">
    <property type="entry name" value="Fer2_2"/>
    <property type="match status" value="1"/>
</dbReference>
<dbReference type="Gene3D" id="3.30.390.50">
    <property type="entry name" value="CO dehydrogenase flavoprotein, C-terminal domain"/>
    <property type="match status" value="1"/>
</dbReference>
<dbReference type="InterPro" id="IPR016166">
    <property type="entry name" value="FAD-bd_PCMH"/>
</dbReference>
<dbReference type="InterPro" id="IPR014307">
    <property type="entry name" value="Xanthine_DH_ssu"/>
</dbReference>